<proteinExistence type="predicted"/>
<accession>A0A1G2CUW6</accession>
<reference evidence="2 3" key="1">
    <citation type="journal article" date="2016" name="Nat. Commun.">
        <title>Thousands of microbial genomes shed light on interconnected biogeochemical processes in an aquifer system.</title>
        <authorList>
            <person name="Anantharaman K."/>
            <person name="Brown C.T."/>
            <person name="Hug L.A."/>
            <person name="Sharon I."/>
            <person name="Castelle C.J."/>
            <person name="Probst A.J."/>
            <person name="Thomas B.C."/>
            <person name="Singh A."/>
            <person name="Wilkins M.J."/>
            <person name="Karaoz U."/>
            <person name="Brodie E.L."/>
            <person name="Williams K.H."/>
            <person name="Hubbard S.S."/>
            <person name="Banfield J.F."/>
        </authorList>
    </citation>
    <scope>NUCLEOTIDE SEQUENCE [LARGE SCALE GENOMIC DNA]</scope>
</reference>
<dbReference type="AlphaFoldDB" id="A0A1G2CUW6"/>
<keyword evidence="1" id="KW-0472">Membrane</keyword>
<dbReference type="Proteomes" id="UP000178841">
    <property type="component" value="Unassembled WGS sequence"/>
</dbReference>
<evidence type="ECO:0000256" key="1">
    <source>
        <dbReference type="SAM" id="Phobius"/>
    </source>
</evidence>
<evidence type="ECO:0000313" key="2">
    <source>
        <dbReference type="EMBL" id="OGZ04268.1"/>
    </source>
</evidence>
<gene>
    <name evidence="2" type="ORF">A2648_00515</name>
</gene>
<dbReference type="STRING" id="1798657.A2648_00515"/>
<keyword evidence="1" id="KW-1133">Transmembrane helix</keyword>
<dbReference type="EMBL" id="MHLH01000009">
    <property type="protein sequence ID" value="OGZ04268.1"/>
    <property type="molecule type" value="Genomic_DNA"/>
</dbReference>
<organism evidence="2 3">
    <name type="scientific">Candidatus Lloydbacteria bacterium RIFCSPHIGHO2_01_FULL_41_20</name>
    <dbReference type="NCBI Taxonomy" id="1798657"/>
    <lineage>
        <taxon>Bacteria</taxon>
        <taxon>Candidatus Lloydiibacteriota</taxon>
    </lineage>
</organism>
<comment type="caution">
    <text evidence="2">The sequence shown here is derived from an EMBL/GenBank/DDBJ whole genome shotgun (WGS) entry which is preliminary data.</text>
</comment>
<name>A0A1G2CUW6_9BACT</name>
<evidence type="ECO:0000313" key="3">
    <source>
        <dbReference type="Proteomes" id="UP000178841"/>
    </source>
</evidence>
<protein>
    <submittedName>
        <fullName evidence="2">Uncharacterized protein</fullName>
    </submittedName>
</protein>
<feature type="transmembrane region" description="Helical" evidence="1">
    <location>
        <begin position="38"/>
        <end position="61"/>
    </location>
</feature>
<keyword evidence="1" id="KW-0812">Transmembrane</keyword>
<sequence>MFQKNNLKSMQFIKNLITKIKISLDRDPGKIVIHPGRVWMFMFVVFFAINLVIASFSFYFFKSVSNDSPATSADETNGSLNTISREKLNQALDYLHKKDTNFEYIKNHKPTIIDPSR</sequence>